<dbReference type="AlphaFoldDB" id="K0T4F5"/>
<gene>
    <name evidence="1" type="ORF">THAOC_04747</name>
</gene>
<protein>
    <submittedName>
        <fullName evidence="1">Uncharacterized protein</fullName>
    </submittedName>
</protein>
<dbReference type="Proteomes" id="UP000266841">
    <property type="component" value="Unassembled WGS sequence"/>
</dbReference>
<keyword evidence="2" id="KW-1185">Reference proteome</keyword>
<evidence type="ECO:0000313" key="1">
    <source>
        <dbReference type="EMBL" id="EJK73618.1"/>
    </source>
</evidence>
<reference evidence="1 2" key="1">
    <citation type="journal article" date="2012" name="Genome Biol.">
        <title>Genome and low-iron response of an oceanic diatom adapted to chronic iron limitation.</title>
        <authorList>
            <person name="Lommer M."/>
            <person name="Specht M."/>
            <person name="Roy A.S."/>
            <person name="Kraemer L."/>
            <person name="Andreson R."/>
            <person name="Gutowska M.A."/>
            <person name="Wolf J."/>
            <person name="Bergner S.V."/>
            <person name="Schilhabel M.B."/>
            <person name="Klostermeier U.C."/>
            <person name="Beiko R.G."/>
            <person name="Rosenstiel P."/>
            <person name="Hippler M."/>
            <person name="Laroche J."/>
        </authorList>
    </citation>
    <scope>NUCLEOTIDE SEQUENCE [LARGE SCALE GENOMIC DNA]</scope>
    <source>
        <strain evidence="1 2">CCMP1005</strain>
    </source>
</reference>
<comment type="caution">
    <text evidence="1">The sequence shown here is derived from an EMBL/GenBank/DDBJ whole genome shotgun (WGS) entry which is preliminary data.</text>
</comment>
<accession>K0T4F5</accession>
<organism evidence="1 2">
    <name type="scientific">Thalassiosira oceanica</name>
    <name type="common">Marine diatom</name>
    <dbReference type="NCBI Taxonomy" id="159749"/>
    <lineage>
        <taxon>Eukaryota</taxon>
        <taxon>Sar</taxon>
        <taxon>Stramenopiles</taxon>
        <taxon>Ochrophyta</taxon>
        <taxon>Bacillariophyta</taxon>
        <taxon>Coscinodiscophyceae</taxon>
        <taxon>Thalassiosirophycidae</taxon>
        <taxon>Thalassiosirales</taxon>
        <taxon>Thalassiosiraceae</taxon>
        <taxon>Thalassiosira</taxon>
    </lineage>
</organism>
<name>K0T4F5_THAOC</name>
<proteinExistence type="predicted"/>
<sequence length="80" mass="8314">MTDVGLPQTQDGSVVEAAAMDLSPAACAPDGTPPRGTDVSLMRQTIMTCGVDDMRQSITDTNNMAEILASLKGEGNTIDD</sequence>
<evidence type="ECO:0000313" key="2">
    <source>
        <dbReference type="Proteomes" id="UP000266841"/>
    </source>
</evidence>
<dbReference type="EMBL" id="AGNL01004347">
    <property type="protein sequence ID" value="EJK73618.1"/>
    <property type="molecule type" value="Genomic_DNA"/>
</dbReference>